<dbReference type="RefSeq" id="WP_379513032.1">
    <property type="nucleotide sequence ID" value="NZ_JBHSPA010000009.1"/>
</dbReference>
<feature type="region of interest" description="Disordered" evidence="5">
    <location>
        <begin position="54"/>
        <end position="91"/>
    </location>
</feature>
<evidence type="ECO:0000256" key="4">
    <source>
        <dbReference type="ARBA" id="ARBA00023136"/>
    </source>
</evidence>
<evidence type="ECO:0000256" key="1">
    <source>
        <dbReference type="ARBA" id="ARBA00004255"/>
    </source>
</evidence>
<dbReference type="EMBL" id="JBHSPA010000009">
    <property type="protein sequence ID" value="MFC5823499.1"/>
    <property type="molecule type" value="Genomic_DNA"/>
</dbReference>
<dbReference type="InterPro" id="IPR008628">
    <property type="entry name" value="GPP34-like"/>
</dbReference>
<organism evidence="6 7">
    <name type="scientific">Nonomuraea insulae</name>
    <dbReference type="NCBI Taxonomy" id="1616787"/>
    <lineage>
        <taxon>Bacteria</taxon>
        <taxon>Bacillati</taxon>
        <taxon>Actinomycetota</taxon>
        <taxon>Actinomycetes</taxon>
        <taxon>Streptosporangiales</taxon>
        <taxon>Streptosporangiaceae</taxon>
        <taxon>Nonomuraea</taxon>
    </lineage>
</organism>
<feature type="compositionally biased region" description="Low complexity" evidence="5">
    <location>
        <begin position="67"/>
        <end position="91"/>
    </location>
</feature>
<protein>
    <submittedName>
        <fullName evidence="6">GPP34 family phosphoprotein</fullName>
    </submittedName>
</protein>
<evidence type="ECO:0000256" key="5">
    <source>
        <dbReference type="SAM" id="MobiDB-lite"/>
    </source>
</evidence>
<comment type="caution">
    <text evidence="6">The sequence shown here is derived from an EMBL/GenBank/DDBJ whole genome shotgun (WGS) entry which is preliminary data.</text>
</comment>
<accession>A0ABW1CEL1</accession>
<evidence type="ECO:0000256" key="2">
    <source>
        <dbReference type="ARBA" id="ARBA00023034"/>
    </source>
</evidence>
<feature type="compositionally biased region" description="Basic and acidic residues" evidence="5">
    <location>
        <begin position="1"/>
        <end position="11"/>
    </location>
</feature>
<sequence length="91" mass="10241">MRQRSRDDVPGHRSAPAARRRLRGRTGPLIDRLVERGLIRRESKRVLGVFRMTTLPAADTRHEAELRPSPGRPRSTGARRSSRRAAGGPRP</sequence>
<evidence type="ECO:0000313" key="6">
    <source>
        <dbReference type="EMBL" id="MFC5823499.1"/>
    </source>
</evidence>
<keyword evidence="7" id="KW-1185">Reference proteome</keyword>
<comment type="subcellular location">
    <subcellularLocation>
        <location evidence="1">Golgi apparatus membrane</location>
        <topology evidence="1">Peripheral membrane protein</topology>
        <orientation evidence="1">Cytoplasmic side</orientation>
    </subcellularLocation>
</comment>
<keyword evidence="4" id="KW-0472">Membrane</keyword>
<dbReference type="Pfam" id="PF05719">
    <property type="entry name" value="GPP34"/>
    <property type="match status" value="1"/>
</dbReference>
<dbReference type="Proteomes" id="UP001596058">
    <property type="component" value="Unassembled WGS sequence"/>
</dbReference>
<dbReference type="Gene3D" id="1.10.3630.10">
    <property type="entry name" value="yeast vps74-n-term truncation variant domain like"/>
    <property type="match status" value="1"/>
</dbReference>
<reference evidence="7" key="1">
    <citation type="journal article" date="2019" name="Int. J. Syst. Evol. Microbiol.">
        <title>The Global Catalogue of Microorganisms (GCM) 10K type strain sequencing project: providing services to taxonomists for standard genome sequencing and annotation.</title>
        <authorList>
            <consortium name="The Broad Institute Genomics Platform"/>
            <consortium name="The Broad Institute Genome Sequencing Center for Infectious Disease"/>
            <person name="Wu L."/>
            <person name="Ma J."/>
        </authorList>
    </citation>
    <scope>NUCLEOTIDE SEQUENCE [LARGE SCALE GENOMIC DNA]</scope>
    <source>
        <strain evidence="7">CCUG 53903</strain>
    </source>
</reference>
<dbReference type="InterPro" id="IPR038261">
    <property type="entry name" value="GPP34-like_sf"/>
</dbReference>
<evidence type="ECO:0000256" key="3">
    <source>
        <dbReference type="ARBA" id="ARBA00023121"/>
    </source>
</evidence>
<evidence type="ECO:0000313" key="7">
    <source>
        <dbReference type="Proteomes" id="UP001596058"/>
    </source>
</evidence>
<gene>
    <name evidence="6" type="ORF">ACFPZ3_06515</name>
</gene>
<keyword evidence="2" id="KW-0333">Golgi apparatus</keyword>
<proteinExistence type="predicted"/>
<keyword evidence="3" id="KW-0446">Lipid-binding</keyword>
<name>A0ABW1CEL1_9ACTN</name>
<feature type="region of interest" description="Disordered" evidence="5">
    <location>
        <begin position="1"/>
        <end position="27"/>
    </location>
</feature>